<feature type="transmembrane region" description="Helical" evidence="1">
    <location>
        <begin position="280"/>
        <end position="300"/>
    </location>
</feature>
<feature type="transmembrane region" description="Helical" evidence="1">
    <location>
        <begin position="362"/>
        <end position="383"/>
    </location>
</feature>
<dbReference type="EMBL" id="JACHVC010000008">
    <property type="protein sequence ID" value="MBC2606265.1"/>
    <property type="molecule type" value="Genomic_DNA"/>
</dbReference>
<evidence type="ECO:0000313" key="2">
    <source>
        <dbReference type="EMBL" id="MBC2606265.1"/>
    </source>
</evidence>
<reference evidence="2 3" key="1">
    <citation type="submission" date="2020-07" db="EMBL/GenBank/DDBJ databases">
        <authorList>
            <person name="Feng X."/>
        </authorList>
    </citation>
    <scope>NUCLEOTIDE SEQUENCE [LARGE SCALE GENOMIC DNA]</scope>
    <source>
        <strain evidence="2 3">JCM23202</strain>
    </source>
</reference>
<gene>
    <name evidence="2" type="ORF">H5P27_09415</name>
</gene>
<keyword evidence="1" id="KW-0472">Membrane</keyword>
<dbReference type="AlphaFoldDB" id="A0A7X1B609"/>
<feature type="transmembrane region" description="Helical" evidence="1">
    <location>
        <begin position="222"/>
        <end position="239"/>
    </location>
</feature>
<sequence length="436" mass="48077">MSNSGDPGLLTENGRAVSAESDSGFLRLVIGLWCSVLGVLSFLLIPSVQGTVPAYMLAFASVPVCLLVFYENNSGQLGAYLRDWGLLAVFWFFFFAASQLSYFINGSGIITGFEYISGGSSMLFRTSSITQSAYLLACFATFTFFRHWDMKDLSSLFFLAAWVVAIYGIYEWLFYLITGTTGDFLVNRVFEGVEGDHTASWSQSVSVAGLDLLRVKSTLGEPSFFSAVAVPFLFAAYLSRRWYLAMALLFCVIFTWSTSAFAGVGVGLLLLVVVGGQQRAISITLLALAAFAMLCIIVFLPDLFRSMVTDKLTGLNESGAIRMDIDELRTKGLAELPLWNHIFGIGYGYVYGSVWSATVQNIGWLGSACFLAFFGVPFVYCYIRGLFSVWGFGCLIILVLYIVNVAELYLPTTWAFLGLAWRHYDAARFEAAEETE</sequence>
<feature type="transmembrane region" description="Helical" evidence="1">
    <location>
        <begin position="25"/>
        <end position="46"/>
    </location>
</feature>
<feature type="transmembrane region" description="Helical" evidence="1">
    <location>
        <begin position="52"/>
        <end position="72"/>
    </location>
</feature>
<keyword evidence="1" id="KW-1133">Transmembrane helix</keyword>
<keyword evidence="3" id="KW-1185">Reference proteome</keyword>
<proteinExistence type="predicted"/>
<feature type="transmembrane region" description="Helical" evidence="1">
    <location>
        <begin position="124"/>
        <end position="145"/>
    </location>
</feature>
<comment type="caution">
    <text evidence="2">The sequence shown here is derived from an EMBL/GenBank/DDBJ whole genome shotgun (WGS) entry which is preliminary data.</text>
</comment>
<name>A0A7X1B609_9BACT</name>
<dbReference type="RefSeq" id="WP_185660151.1">
    <property type="nucleotide sequence ID" value="NZ_CAWPOO010000008.1"/>
</dbReference>
<feature type="transmembrane region" description="Helical" evidence="1">
    <location>
        <begin position="84"/>
        <end position="104"/>
    </location>
</feature>
<evidence type="ECO:0000256" key="1">
    <source>
        <dbReference type="SAM" id="Phobius"/>
    </source>
</evidence>
<evidence type="ECO:0000313" key="3">
    <source>
        <dbReference type="Proteomes" id="UP000526501"/>
    </source>
</evidence>
<feature type="transmembrane region" description="Helical" evidence="1">
    <location>
        <begin position="332"/>
        <end position="350"/>
    </location>
</feature>
<dbReference type="Proteomes" id="UP000526501">
    <property type="component" value="Unassembled WGS sequence"/>
</dbReference>
<organism evidence="2 3">
    <name type="scientific">Pelagicoccus albus</name>
    <dbReference type="NCBI Taxonomy" id="415222"/>
    <lineage>
        <taxon>Bacteria</taxon>
        <taxon>Pseudomonadati</taxon>
        <taxon>Verrucomicrobiota</taxon>
        <taxon>Opitutia</taxon>
        <taxon>Puniceicoccales</taxon>
        <taxon>Pelagicoccaceae</taxon>
        <taxon>Pelagicoccus</taxon>
    </lineage>
</organism>
<keyword evidence="1" id="KW-0812">Transmembrane</keyword>
<feature type="transmembrane region" description="Helical" evidence="1">
    <location>
        <begin position="390"/>
        <end position="410"/>
    </location>
</feature>
<protein>
    <recommendedName>
        <fullName evidence="4">O-antigen ligase like membrane protein</fullName>
    </recommendedName>
</protein>
<evidence type="ECO:0008006" key="4">
    <source>
        <dbReference type="Google" id="ProtNLM"/>
    </source>
</evidence>
<feature type="transmembrane region" description="Helical" evidence="1">
    <location>
        <begin position="157"/>
        <end position="177"/>
    </location>
</feature>
<accession>A0A7X1B609</accession>
<feature type="transmembrane region" description="Helical" evidence="1">
    <location>
        <begin position="246"/>
        <end position="274"/>
    </location>
</feature>